<dbReference type="RefSeq" id="WP_053819938.1">
    <property type="nucleotide sequence ID" value="NZ_CP006911.1"/>
</dbReference>
<dbReference type="InterPro" id="IPR013762">
    <property type="entry name" value="Integrase-like_cat_sf"/>
</dbReference>
<evidence type="ECO:0000256" key="1">
    <source>
        <dbReference type="ARBA" id="ARBA00008857"/>
    </source>
</evidence>
<evidence type="ECO:0000256" key="3">
    <source>
        <dbReference type="ARBA" id="ARBA00023125"/>
    </source>
</evidence>
<proteinExistence type="inferred from homology"/>
<dbReference type="Gene3D" id="1.10.150.130">
    <property type="match status" value="1"/>
</dbReference>
<dbReference type="InterPro" id="IPR011010">
    <property type="entry name" value="DNA_brk_join_enz"/>
</dbReference>
<dbReference type="GO" id="GO:0003677">
    <property type="term" value="F:DNA binding"/>
    <property type="evidence" value="ECO:0007669"/>
    <property type="project" value="UniProtKB-KW"/>
</dbReference>
<organism evidence="6 7">
    <name type="scientific">Candidatus Pseudothioglobus singularis PS1</name>
    <dbReference type="NCBI Taxonomy" id="1125411"/>
    <lineage>
        <taxon>Bacteria</taxon>
        <taxon>Pseudomonadati</taxon>
        <taxon>Pseudomonadota</taxon>
        <taxon>Gammaproteobacteria</taxon>
        <taxon>Candidatus Pseudothioglobaceae</taxon>
        <taxon>Candidatus Pseudothioglobus</taxon>
    </lineage>
</organism>
<keyword evidence="4" id="KW-0233">DNA recombination</keyword>
<dbReference type="Pfam" id="PF13356">
    <property type="entry name" value="Arm-DNA-bind_3"/>
    <property type="match status" value="1"/>
</dbReference>
<dbReference type="PANTHER" id="PTHR30629">
    <property type="entry name" value="PROPHAGE INTEGRASE"/>
    <property type="match status" value="1"/>
</dbReference>
<dbReference type="InterPro" id="IPR050808">
    <property type="entry name" value="Phage_Integrase"/>
</dbReference>
<dbReference type="Pfam" id="PF22022">
    <property type="entry name" value="Phage_int_M"/>
    <property type="match status" value="1"/>
</dbReference>
<accession>A0A0M4L5J0</accession>
<keyword evidence="7" id="KW-1185">Reference proteome</keyword>
<dbReference type="PANTHER" id="PTHR30629:SF2">
    <property type="entry name" value="PROPHAGE INTEGRASE INTS-RELATED"/>
    <property type="match status" value="1"/>
</dbReference>
<reference evidence="6 7" key="1">
    <citation type="journal article" date="2015" name="Genome Announc.">
        <title>Genome Sequence of 'Candidatus Thioglobus singularis' Strain PS1, a Mixotroph from the SUP05 Clade of Marine Gammaproteobacteria.</title>
        <authorList>
            <person name="Marshall K.T."/>
            <person name="Morris R.M."/>
        </authorList>
    </citation>
    <scope>NUCLEOTIDE SEQUENCE [LARGE SCALE GENOMIC DNA]</scope>
    <source>
        <strain evidence="6 7">PS1</strain>
    </source>
</reference>
<dbReference type="InterPro" id="IPR010998">
    <property type="entry name" value="Integrase_recombinase_N"/>
</dbReference>
<dbReference type="Gene3D" id="1.10.443.10">
    <property type="entry name" value="Intergrase catalytic core"/>
    <property type="match status" value="1"/>
</dbReference>
<keyword evidence="2" id="KW-0229">DNA integration</keyword>
<evidence type="ECO:0000259" key="5">
    <source>
        <dbReference type="PROSITE" id="PS51898"/>
    </source>
</evidence>
<dbReference type="InterPro" id="IPR038488">
    <property type="entry name" value="Integrase_DNA-bd_sf"/>
</dbReference>
<evidence type="ECO:0000313" key="7">
    <source>
        <dbReference type="Proteomes" id="UP000068905"/>
    </source>
</evidence>
<dbReference type="EMBL" id="CP006911">
    <property type="protein sequence ID" value="ALE02670.1"/>
    <property type="molecule type" value="Genomic_DNA"/>
</dbReference>
<evidence type="ECO:0000313" key="6">
    <source>
        <dbReference type="EMBL" id="ALE02670.1"/>
    </source>
</evidence>
<dbReference type="AlphaFoldDB" id="A0A0M4L5J0"/>
<dbReference type="GO" id="GO:0015074">
    <property type="term" value="P:DNA integration"/>
    <property type="evidence" value="ECO:0007669"/>
    <property type="project" value="UniProtKB-KW"/>
</dbReference>
<dbReference type="CDD" id="cd00801">
    <property type="entry name" value="INT_P4_C"/>
    <property type="match status" value="1"/>
</dbReference>
<dbReference type="OrthoDB" id="9795573at2"/>
<dbReference type="STRING" id="1125411.W908_03450"/>
<dbReference type="InterPro" id="IPR053876">
    <property type="entry name" value="Phage_int_M"/>
</dbReference>
<dbReference type="KEGG" id="tsn:W908_03450"/>
<evidence type="ECO:0000256" key="4">
    <source>
        <dbReference type="ARBA" id="ARBA00023172"/>
    </source>
</evidence>
<dbReference type="InterPro" id="IPR002104">
    <property type="entry name" value="Integrase_catalytic"/>
</dbReference>
<protein>
    <recommendedName>
        <fullName evidence="5">Tyr recombinase domain-containing protein</fullName>
    </recommendedName>
</protein>
<dbReference type="InterPro" id="IPR025166">
    <property type="entry name" value="Integrase_DNA_bind_dom"/>
</dbReference>
<dbReference type="GO" id="GO:0006310">
    <property type="term" value="P:DNA recombination"/>
    <property type="evidence" value="ECO:0007669"/>
    <property type="project" value="UniProtKB-KW"/>
</dbReference>
<feature type="domain" description="Tyr recombinase" evidence="5">
    <location>
        <begin position="206"/>
        <end position="385"/>
    </location>
</feature>
<evidence type="ECO:0000256" key="2">
    <source>
        <dbReference type="ARBA" id="ARBA00022908"/>
    </source>
</evidence>
<keyword evidence="3" id="KW-0238">DNA-binding</keyword>
<comment type="similarity">
    <text evidence="1">Belongs to the 'phage' integrase family.</text>
</comment>
<sequence>MLLTTKAIENAKKRDKQYFLIDGEGLRLAINPTGSKVFQHRIRWKLNGKWKEVVRTLGSFPGHSLKEARDWRDRNNDFKAKGTLPPKKYDAINQVNDDVITFKEVYEMWLNKQRNGWKESHAIGVQQKAEKYLLPPLSNLPIDSIETKMLIDLLLIIDEEGKFETREKVQSIVTRIISHAVGLQLTRTNPAREISSDIFTKRKDQQNFSHVSSPKDIKLVLTMLKQVVGSTQVITALNLAPHVFLRPGELVGLRWSEIDWDDELIRIPAERMKIDNKPHIVPMSKHVIKVLTKLKDSNIDSTLCFPSPLKNGRPISTNSILKAMRQVGVDKDLTTVHGFRHMAVTSLNEKGYNADAIELQVAHQIRGVRGVYNHAKYLEERKPMMEDWSNYLDNLLTE</sequence>
<dbReference type="PROSITE" id="PS51898">
    <property type="entry name" value="TYR_RECOMBINASE"/>
    <property type="match status" value="1"/>
</dbReference>
<dbReference type="Pfam" id="PF00589">
    <property type="entry name" value="Phage_integrase"/>
    <property type="match status" value="1"/>
</dbReference>
<dbReference type="Gene3D" id="3.30.160.390">
    <property type="entry name" value="Integrase, DNA-binding domain"/>
    <property type="match status" value="1"/>
</dbReference>
<dbReference type="SUPFAM" id="SSF56349">
    <property type="entry name" value="DNA breaking-rejoining enzymes"/>
    <property type="match status" value="1"/>
</dbReference>
<gene>
    <name evidence="6" type="ORF">W908_03450</name>
</gene>
<dbReference type="Proteomes" id="UP000068905">
    <property type="component" value="Chromosome"/>
</dbReference>
<name>A0A0M4L5J0_9GAMM</name>